<evidence type="ECO:0000259" key="10">
    <source>
        <dbReference type="Pfam" id="PF06808"/>
    </source>
</evidence>
<organism evidence="11 12">
    <name type="scientific">Cupriavidus plantarum</name>
    <dbReference type="NCBI Taxonomy" id="942865"/>
    <lineage>
        <taxon>Bacteria</taxon>
        <taxon>Pseudomonadati</taxon>
        <taxon>Pseudomonadota</taxon>
        <taxon>Betaproteobacteria</taxon>
        <taxon>Burkholderiales</taxon>
        <taxon>Burkholderiaceae</taxon>
        <taxon>Cupriavidus</taxon>
    </lineage>
</organism>
<proteinExistence type="predicted"/>
<feature type="transmembrane region" description="Helical" evidence="9">
    <location>
        <begin position="290"/>
        <end position="310"/>
    </location>
</feature>
<evidence type="ECO:0000256" key="7">
    <source>
        <dbReference type="RuleBase" id="RU369079"/>
    </source>
</evidence>
<evidence type="ECO:0000256" key="8">
    <source>
        <dbReference type="SAM" id="MobiDB-lite"/>
    </source>
</evidence>
<dbReference type="PANTHER" id="PTHR33362:SF7">
    <property type="entry name" value="SLL1103 PROTEIN"/>
    <property type="match status" value="1"/>
</dbReference>
<feature type="transmembrane region" description="Helical" evidence="9">
    <location>
        <begin position="316"/>
        <end position="332"/>
    </location>
</feature>
<keyword evidence="5 9" id="KW-1133">Transmembrane helix</keyword>
<accession>A0A316EV08</accession>
<reference evidence="11 12" key="1">
    <citation type="submission" date="2018-05" db="EMBL/GenBank/DDBJ databases">
        <title>Genomic Encyclopedia of Type Strains, Phase IV (KMG-V): Genome sequencing to study the core and pangenomes of soil and plant-associated prokaryotes.</title>
        <authorList>
            <person name="Whitman W."/>
        </authorList>
    </citation>
    <scope>NUCLEOTIDE SEQUENCE [LARGE SCALE GENOMIC DNA]</scope>
    <source>
        <strain evidence="11 12">SLV-132</strain>
    </source>
</reference>
<keyword evidence="3 7" id="KW-0997">Cell inner membrane</keyword>
<feature type="transmembrane region" description="Helical" evidence="9">
    <location>
        <begin position="191"/>
        <end position="209"/>
    </location>
</feature>
<feature type="transmembrane region" description="Helical" evidence="9">
    <location>
        <begin position="258"/>
        <end position="278"/>
    </location>
</feature>
<feature type="transmembrane region" description="Helical" evidence="9">
    <location>
        <begin position="352"/>
        <end position="370"/>
    </location>
</feature>
<evidence type="ECO:0000256" key="9">
    <source>
        <dbReference type="SAM" id="Phobius"/>
    </source>
</evidence>
<feature type="domain" description="TRAP C4-dicarboxylate transport system permease DctM subunit" evidence="10">
    <location>
        <begin position="12"/>
        <end position="324"/>
    </location>
</feature>
<feature type="transmembrane region" description="Helical" evidence="9">
    <location>
        <begin position="62"/>
        <end position="81"/>
    </location>
</feature>
<protein>
    <submittedName>
        <fullName evidence="11">Tripartite ATP-independent transporter DctM subunit</fullName>
    </submittedName>
</protein>
<evidence type="ECO:0000256" key="2">
    <source>
        <dbReference type="ARBA" id="ARBA00022475"/>
    </source>
</evidence>
<keyword evidence="2" id="KW-1003">Cell membrane</keyword>
<dbReference type="InterPro" id="IPR010656">
    <property type="entry name" value="DctM"/>
</dbReference>
<keyword evidence="7" id="KW-0813">Transport</keyword>
<feature type="transmembrane region" description="Helical" evidence="9">
    <location>
        <begin position="147"/>
        <end position="171"/>
    </location>
</feature>
<evidence type="ECO:0000313" key="12">
    <source>
        <dbReference type="Proteomes" id="UP000245754"/>
    </source>
</evidence>
<sequence>MIPLEYMPPLMFGGLVLFMLIGFPVAFSLSAVGLAFGFLAIEWGYFPIQFLQAVPTRVFGSVLANELLLAIPFFTFMGAILEKCGLAEDMLDSMGQLFGPVRGGLGYSVIIVGFILGAITGTVAAQVIAMAMISLPVMMRYRYNMKYATGVLAASGTITQLVPPSLVLVVLADQLKTPAGSADVGSMYLGAWGPSVVQIALFALYTFVLTRIKPDWLPPVPAEARTLRGWALWAKCLRGIVPCAVLIFLVLGTIMLGIATPTESGAMGAVGALVLAVIRDKGFNRIDRNVYRVGIAATLVAAAIGVFAFGSHAFRIPLAVAYLVVVWLLLRAGQLTDLRLLIVDAYQSTARITAMVVFILIGSTCFSVVFQGVDGGAWVEHLFTSLPGGWIGFLIVVNLFIFFLAFFLDFFEIAFIVVPMLAPVAVKVLAPVVADSMGGNPEAAATAALVWFGVMLCVNMQTSFMHPPFGFALFYLRGIAPKEVKSSDIYWGALPWVGLQMVMVLLVMFWPGMVTMFLDKGSLKHSNSAEISIPLGGGGGAENVPPPTAPASAPGSNSGSLDLNVPQQSESEPAAPQFEFEKKN</sequence>
<feature type="transmembrane region" description="Helical" evidence="9">
    <location>
        <begin position="12"/>
        <end position="41"/>
    </location>
</feature>
<dbReference type="GO" id="GO:0005886">
    <property type="term" value="C:plasma membrane"/>
    <property type="evidence" value="ECO:0007669"/>
    <property type="project" value="UniProtKB-SubCell"/>
</dbReference>
<comment type="caution">
    <text evidence="11">The sequence shown here is derived from an EMBL/GenBank/DDBJ whole genome shotgun (WGS) entry which is preliminary data.</text>
</comment>
<dbReference type="Proteomes" id="UP000245754">
    <property type="component" value="Unassembled WGS sequence"/>
</dbReference>
<name>A0A316EV08_9BURK</name>
<evidence type="ECO:0000313" key="11">
    <source>
        <dbReference type="EMBL" id="PWK36484.1"/>
    </source>
</evidence>
<feature type="transmembrane region" description="Helical" evidence="9">
    <location>
        <begin position="450"/>
        <end position="476"/>
    </location>
</feature>
<evidence type="ECO:0000256" key="4">
    <source>
        <dbReference type="ARBA" id="ARBA00022692"/>
    </source>
</evidence>
<feature type="transmembrane region" description="Helical" evidence="9">
    <location>
        <begin position="107"/>
        <end position="135"/>
    </location>
</feature>
<comment type="subcellular location">
    <subcellularLocation>
        <location evidence="1 7">Cell inner membrane</location>
        <topology evidence="1 7">Multi-pass membrane protein</topology>
    </subcellularLocation>
</comment>
<feature type="compositionally biased region" description="Low complexity" evidence="8">
    <location>
        <begin position="550"/>
        <end position="560"/>
    </location>
</feature>
<evidence type="ECO:0000256" key="5">
    <source>
        <dbReference type="ARBA" id="ARBA00022989"/>
    </source>
</evidence>
<dbReference type="PANTHER" id="PTHR33362">
    <property type="entry name" value="SIALIC ACID TRAP TRANSPORTER PERMEASE PROTEIN SIAT-RELATED"/>
    <property type="match status" value="1"/>
</dbReference>
<evidence type="ECO:0000256" key="6">
    <source>
        <dbReference type="ARBA" id="ARBA00023136"/>
    </source>
</evidence>
<dbReference type="RefSeq" id="WP_109580310.1">
    <property type="nucleotide sequence ID" value="NZ_CAJPUX010000003.1"/>
</dbReference>
<dbReference type="GeneID" id="98341957"/>
<evidence type="ECO:0000256" key="1">
    <source>
        <dbReference type="ARBA" id="ARBA00004429"/>
    </source>
</evidence>
<feature type="transmembrane region" description="Helical" evidence="9">
    <location>
        <begin position="488"/>
        <end position="510"/>
    </location>
</feature>
<keyword evidence="6 9" id="KW-0472">Membrane</keyword>
<gene>
    <name evidence="11" type="ORF">C7419_101340</name>
</gene>
<feature type="transmembrane region" description="Helical" evidence="9">
    <location>
        <begin position="230"/>
        <end position="252"/>
    </location>
</feature>
<dbReference type="EMBL" id="QGGT01000001">
    <property type="protein sequence ID" value="PWK36484.1"/>
    <property type="molecule type" value="Genomic_DNA"/>
</dbReference>
<dbReference type="GO" id="GO:0022857">
    <property type="term" value="F:transmembrane transporter activity"/>
    <property type="evidence" value="ECO:0007669"/>
    <property type="project" value="UniProtKB-UniRule"/>
</dbReference>
<feature type="transmembrane region" description="Helical" evidence="9">
    <location>
        <begin position="413"/>
        <end position="430"/>
    </location>
</feature>
<evidence type="ECO:0000256" key="3">
    <source>
        <dbReference type="ARBA" id="ARBA00022519"/>
    </source>
</evidence>
<keyword evidence="4 9" id="KW-0812">Transmembrane</keyword>
<keyword evidence="12" id="KW-1185">Reference proteome</keyword>
<dbReference type="Pfam" id="PF06808">
    <property type="entry name" value="DctM"/>
    <property type="match status" value="1"/>
</dbReference>
<comment type="function">
    <text evidence="7">Part of the tripartite ATP-independent periplasmic (TRAP) transport system.</text>
</comment>
<feature type="transmembrane region" description="Helical" evidence="9">
    <location>
        <begin position="390"/>
        <end position="408"/>
    </location>
</feature>
<feature type="region of interest" description="Disordered" evidence="8">
    <location>
        <begin position="534"/>
        <end position="584"/>
    </location>
</feature>
<dbReference type="AlphaFoldDB" id="A0A316EV08"/>
<dbReference type="InterPro" id="IPR004681">
    <property type="entry name" value="TRAP_DctM"/>
</dbReference>